<dbReference type="SUPFAM" id="SSF54001">
    <property type="entry name" value="Cysteine proteinases"/>
    <property type="match status" value="1"/>
</dbReference>
<name>A0ABW3ZLT5_9RHOB</name>
<dbReference type="EMBL" id="JBHTMU010000030">
    <property type="protein sequence ID" value="MFD1343735.1"/>
    <property type="molecule type" value="Genomic_DNA"/>
</dbReference>
<dbReference type="RefSeq" id="WP_386804941.1">
    <property type="nucleotide sequence ID" value="NZ_JBHTMU010000030.1"/>
</dbReference>
<organism evidence="3 4">
    <name type="scientific">Litorisediminicola beolgyonensis</name>
    <dbReference type="NCBI Taxonomy" id="1173614"/>
    <lineage>
        <taxon>Bacteria</taxon>
        <taxon>Pseudomonadati</taxon>
        <taxon>Pseudomonadota</taxon>
        <taxon>Alphaproteobacteria</taxon>
        <taxon>Rhodobacterales</taxon>
        <taxon>Paracoccaceae</taxon>
        <taxon>Litorisediminicola</taxon>
    </lineage>
</organism>
<evidence type="ECO:0000313" key="3">
    <source>
        <dbReference type="EMBL" id="MFD1343735.1"/>
    </source>
</evidence>
<dbReference type="InterPro" id="IPR038765">
    <property type="entry name" value="Papain-like_cys_pep_sf"/>
</dbReference>
<sequence length="360" mass="38714">MYRRAFLASATSLLAVPFLPGRARAAFAPEPGEWRRFEVTTELQLPGDAPTDLWVPLPFAEGEGWNRGGDLRFDGTADHVAQKSDAESGARYLHAHWNAGGLPRQLTVTATVETRDRAVDLGAPRDIAPLDAAERARLTAPSRLVPTDGIVRETALAITEGTGSDLEAARAIYDWVVENTARNPETRGCGLGDVATMLETGDLTGKCADLNTLYVGLARAAGLPARDVYGLRVAPSRFGYKSLGAGSEIVTKAQHCRAEVWLSQFGWVPVDPADVRKVMLEEVEGGLALDTPKVEAARETLFGAWEGNWIAYNSAHDLDLPGAGADPVDFLMYPEAEIGGVRQDALSPDSFAYTIAAREL</sequence>
<gene>
    <name evidence="3" type="ORF">ACFQ4E_15010</name>
</gene>
<dbReference type="Gene3D" id="3.10.620.30">
    <property type="match status" value="1"/>
</dbReference>
<evidence type="ECO:0000313" key="4">
    <source>
        <dbReference type="Proteomes" id="UP001597135"/>
    </source>
</evidence>
<feature type="signal peptide" evidence="1">
    <location>
        <begin position="1"/>
        <end position="25"/>
    </location>
</feature>
<evidence type="ECO:0000256" key="1">
    <source>
        <dbReference type="SAM" id="SignalP"/>
    </source>
</evidence>
<dbReference type="Proteomes" id="UP001597135">
    <property type="component" value="Unassembled WGS sequence"/>
</dbReference>
<dbReference type="PANTHER" id="PTHR38339:SF1">
    <property type="entry name" value="TRANSGLUTAMINASE-LIKE DOMAIN-CONTAINING PROTEIN"/>
    <property type="match status" value="1"/>
</dbReference>
<comment type="caution">
    <text evidence="3">The sequence shown here is derived from an EMBL/GenBank/DDBJ whole genome shotgun (WGS) entry which is preliminary data.</text>
</comment>
<evidence type="ECO:0000259" key="2">
    <source>
        <dbReference type="SMART" id="SM00460"/>
    </source>
</evidence>
<dbReference type="PANTHER" id="PTHR38339">
    <property type="entry name" value="TRANSGLUTAMINASE DOMAIN PROTEIN"/>
    <property type="match status" value="1"/>
</dbReference>
<dbReference type="SMART" id="SM00460">
    <property type="entry name" value="TGc"/>
    <property type="match status" value="1"/>
</dbReference>
<feature type="domain" description="Transglutaminase-like" evidence="2">
    <location>
        <begin position="199"/>
        <end position="274"/>
    </location>
</feature>
<keyword evidence="4" id="KW-1185">Reference proteome</keyword>
<feature type="chain" id="PRO_5046675917" evidence="1">
    <location>
        <begin position="26"/>
        <end position="360"/>
    </location>
</feature>
<dbReference type="InterPro" id="IPR002931">
    <property type="entry name" value="Transglutaminase-like"/>
</dbReference>
<reference evidence="4" key="1">
    <citation type="journal article" date="2019" name="Int. J. Syst. Evol. Microbiol.">
        <title>The Global Catalogue of Microorganisms (GCM) 10K type strain sequencing project: providing services to taxonomists for standard genome sequencing and annotation.</title>
        <authorList>
            <consortium name="The Broad Institute Genomics Platform"/>
            <consortium name="The Broad Institute Genome Sequencing Center for Infectious Disease"/>
            <person name="Wu L."/>
            <person name="Ma J."/>
        </authorList>
    </citation>
    <scope>NUCLEOTIDE SEQUENCE [LARGE SCALE GENOMIC DNA]</scope>
    <source>
        <strain evidence="4">CCUG 62953</strain>
    </source>
</reference>
<accession>A0ABW3ZLT5</accession>
<keyword evidence="1" id="KW-0732">Signal</keyword>
<protein>
    <submittedName>
        <fullName evidence="3">Transglutaminase-like domain-containing protein</fullName>
    </submittedName>
</protein>
<dbReference type="Pfam" id="PF01841">
    <property type="entry name" value="Transglut_core"/>
    <property type="match status" value="1"/>
</dbReference>
<proteinExistence type="predicted"/>